<evidence type="ECO:0000256" key="9">
    <source>
        <dbReference type="SAM" id="Phobius"/>
    </source>
</evidence>
<evidence type="ECO:0000313" key="12">
    <source>
        <dbReference type="EMBL" id="MDM8563105.1"/>
    </source>
</evidence>
<dbReference type="Proteomes" id="UP001171945">
    <property type="component" value="Unassembled WGS sequence"/>
</dbReference>
<evidence type="ECO:0000259" key="10">
    <source>
        <dbReference type="Pfam" id="PF01551"/>
    </source>
</evidence>
<dbReference type="EMBL" id="JAUCGM010000452">
    <property type="protein sequence ID" value="MDM8563105.1"/>
    <property type="molecule type" value="Genomic_DNA"/>
</dbReference>
<feature type="transmembrane region" description="Helical" evidence="9">
    <location>
        <begin position="73"/>
        <end position="89"/>
    </location>
</feature>
<dbReference type="InterPro" id="IPR016047">
    <property type="entry name" value="M23ase_b-sheet_dom"/>
</dbReference>
<evidence type="ECO:0000256" key="1">
    <source>
        <dbReference type="ARBA" id="ARBA00001947"/>
    </source>
</evidence>
<dbReference type="PANTHER" id="PTHR21666">
    <property type="entry name" value="PEPTIDASE-RELATED"/>
    <property type="match status" value="1"/>
</dbReference>
<dbReference type="Gene3D" id="3.10.450.350">
    <property type="match status" value="2"/>
</dbReference>
<keyword evidence="9" id="KW-0812">Transmembrane</keyword>
<evidence type="ECO:0000259" key="11">
    <source>
        <dbReference type="Pfam" id="PF19425"/>
    </source>
</evidence>
<evidence type="ECO:0000256" key="6">
    <source>
        <dbReference type="ARBA" id="ARBA00022801"/>
    </source>
</evidence>
<evidence type="ECO:0000256" key="2">
    <source>
        <dbReference type="ARBA" id="ARBA00004196"/>
    </source>
</evidence>
<keyword evidence="9" id="KW-1133">Transmembrane helix</keyword>
<feature type="domain" description="M23ase beta-sheet core" evidence="10">
    <location>
        <begin position="361"/>
        <end position="457"/>
    </location>
</feature>
<evidence type="ECO:0000313" key="13">
    <source>
        <dbReference type="Proteomes" id="UP001171945"/>
    </source>
</evidence>
<dbReference type="GO" id="GO:0016787">
    <property type="term" value="F:hydrolase activity"/>
    <property type="evidence" value="ECO:0007669"/>
    <property type="project" value="UniProtKB-KW"/>
</dbReference>
<comment type="subcellular location">
    <subcellularLocation>
        <location evidence="2">Cell envelope</location>
    </subcellularLocation>
</comment>
<keyword evidence="7" id="KW-0862">Zinc</keyword>
<keyword evidence="5" id="KW-0732">Signal</keyword>
<dbReference type="Pfam" id="PF19425">
    <property type="entry name" value="Csd3_N2"/>
    <property type="match status" value="1"/>
</dbReference>
<keyword evidence="6 12" id="KW-0378">Hydrolase</keyword>
<dbReference type="InterPro" id="IPR050570">
    <property type="entry name" value="Cell_wall_metabolism_enzyme"/>
</dbReference>
<gene>
    <name evidence="12" type="ORF">QUF54_07110</name>
</gene>
<evidence type="ECO:0000256" key="7">
    <source>
        <dbReference type="ARBA" id="ARBA00022833"/>
    </source>
</evidence>
<feature type="domain" description="Csd3-like second N-terminal" evidence="11">
    <location>
        <begin position="230"/>
        <end position="348"/>
    </location>
</feature>
<evidence type="ECO:0000256" key="5">
    <source>
        <dbReference type="ARBA" id="ARBA00022729"/>
    </source>
</evidence>
<keyword evidence="8" id="KW-0482">Metalloprotease</keyword>
<sequence length="531" mass="60186">MQSKKNLNPLFGLKTHLHCVFTSHRYSPYTMMARKRFNSSRRSVTPFKVKGNNFRVEYGLHLKKQRSRLNSKIVAVFSLLTAFPLLWWLNSSNASILSAQGLSSFLQTSTISVTSPSSVKTATFPLPQKLLSWLHLRIKLGDSLSLIFKKHQLEQAQLRKLFELDDEYVKHLHQLPLAQALHIKRDVEGHVGELILVLNDFDELHIFKKENGAYQGKIQKIGTFTREMVSVHSQVKTSFALAARQVGLSNNSLSQLAQIFKGAIDFESDIGQGDQFTVIYEQQRRQEEVKEGVILAAEFVSQGKVVSAFRYTDPTGYTDYYTPMGDSINKISLFRIPLEEYKRISSPFGKRRHPISRRTHFHTGTDYAAKWGVPIFAAGNGTVQFVGRKGGYGKVIVLEHTQRVITLYAHMSNFVEDLCIGDKVIQGQIIGYVGRTGRATGPHLHYEIRLDDEPQSPQEVELPLSTPIIKENRLHFASKTQQLVAELNKLNPLTTPTRLVQKNQTDNLKTTVSKVAKSKIFESVLEQHFIP</sequence>
<accession>A0ABT7VU36</accession>
<evidence type="ECO:0000256" key="8">
    <source>
        <dbReference type="ARBA" id="ARBA00023049"/>
    </source>
</evidence>
<dbReference type="Pfam" id="PF01551">
    <property type="entry name" value="Peptidase_M23"/>
    <property type="match status" value="1"/>
</dbReference>
<dbReference type="InterPro" id="IPR045834">
    <property type="entry name" value="Csd3_N2"/>
</dbReference>
<organism evidence="12 13">
    <name type="scientific">Candidatus Marithioploca araucensis</name>
    <dbReference type="NCBI Taxonomy" id="70273"/>
    <lineage>
        <taxon>Bacteria</taxon>
        <taxon>Pseudomonadati</taxon>
        <taxon>Pseudomonadota</taxon>
        <taxon>Gammaproteobacteria</taxon>
        <taxon>Thiotrichales</taxon>
        <taxon>Thiotrichaceae</taxon>
        <taxon>Candidatus Marithioploca</taxon>
    </lineage>
</organism>
<proteinExistence type="predicted"/>
<name>A0ABT7VU36_9GAMM</name>
<keyword evidence="13" id="KW-1185">Reference proteome</keyword>
<keyword evidence="3" id="KW-0645">Protease</keyword>
<keyword evidence="9" id="KW-0472">Membrane</keyword>
<keyword evidence="4" id="KW-0479">Metal-binding</keyword>
<comment type="caution">
    <text evidence="12">The sequence shown here is derived from an EMBL/GenBank/DDBJ whole genome shotgun (WGS) entry which is preliminary data.</text>
</comment>
<reference evidence="12" key="1">
    <citation type="submission" date="2023-06" db="EMBL/GenBank/DDBJ databases">
        <title>Uncultivated large filamentous bacteria from sulfidic sediments reveal new species and different genomic features in energy metabolism and defense.</title>
        <authorList>
            <person name="Fonseca A."/>
        </authorList>
    </citation>
    <scope>NUCLEOTIDE SEQUENCE</scope>
    <source>
        <strain evidence="12">HSG4</strain>
    </source>
</reference>
<dbReference type="PANTHER" id="PTHR21666:SF289">
    <property type="entry name" value="L-ALA--D-GLU ENDOPEPTIDASE"/>
    <property type="match status" value="1"/>
</dbReference>
<dbReference type="EC" id="3.4.24.-" evidence="12"/>
<dbReference type="InterPro" id="IPR011055">
    <property type="entry name" value="Dup_hybrid_motif"/>
</dbReference>
<protein>
    <submittedName>
        <fullName evidence="12">M23 family metallopeptidase</fullName>
        <ecNumber evidence="12">3.4.24.-</ecNumber>
    </submittedName>
</protein>
<dbReference type="SUPFAM" id="SSF51261">
    <property type="entry name" value="Duplicated hybrid motif"/>
    <property type="match status" value="1"/>
</dbReference>
<dbReference type="Gene3D" id="2.70.70.10">
    <property type="entry name" value="Glucose Permease (Domain IIA)"/>
    <property type="match status" value="1"/>
</dbReference>
<evidence type="ECO:0000256" key="4">
    <source>
        <dbReference type="ARBA" id="ARBA00022723"/>
    </source>
</evidence>
<evidence type="ECO:0000256" key="3">
    <source>
        <dbReference type="ARBA" id="ARBA00022670"/>
    </source>
</evidence>
<dbReference type="CDD" id="cd12797">
    <property type="entry name" value="M23_peptidase"/>
    <property type="match status" value="1"/>
</dbReference>
<comment type="cofactor">
    <cofactor evidence="1">
        <name>Zn(2+)</name>
        <dbReference type="ChEBI" id="CHEBI:29105"/>
    </cofactor>
</comment>